<dbReference type="SMART" id="SM00345">
    <property type="entry name" value="HTH_GNTR"/>
    <property type="match status" value="1"/>
</dbReference>
<evidence type="ECO:0000313" key="5">
    <source>
        <dbReference type="EMBL" id="MBC5647375.1"/>
    </source>
</evidence>
<dbReference type="InterPro" id="IPR001761">
    <property type="entry name" value="Peripla_BP/Lac1_sug-bd_dom"/>
</dbReference>
<name>A0ABR7EC78_9FIRM</name>
<dbReference type="PANTHER" id="PTHR30146:SF150">
    <property type="entry name" value="ARABINOSE METABOLISM TRANSCRIPTIONAL REPRESSOR"/>
    <property type="match status" value="1"/>
</dbReference>
<evidence type="ECO:0000256" key="3">
    <source>
        <dbReference type="ARBA" id="ARBA00023163"/>
    </source>
</evidence>
<protein>
    <submittedName>
        <fullName evidence="5">GntR family transcriptional regulator</fullName>
    </submittedName>
</protein>
<dbReference type="Gene3D" id="1.10.10.10">
    <property type="entry name" value="Winged helix-like DNA-binding domain superfamily/Winged helix DNA-binding domain"/>
    <property type="match status" value="1"/>
</dbReference>
<reference evidence="5 6" key="1">
    <citation type="submission" date="2020-08" db="EMBL/GenBank/DDBJ databases">
        <title>Genome public.</title>
        <authorList>
            <person name="Liu C."/>
            <person name="Sun Q."/>
        </authorList>
    </citation>
    <scope>NUCLEOTIDE SEQUENCE [LARGE SCALE GENOMIC DNA]</scope>
    <source>
        <strain evidence="5 6">NSJ-35</strain>
    </source>
</reference>
<keyword evidence="3" id="KW-0804">Transcription</keyword>
<dbReference type="Pfam" id="PF00392">
    <property type="entry name" value="GntR"/>
    <property type="match status" value="1"/>
</dbReference>
<keyword evidence="6" id="KW-1185">Reference proteome</keyword>
<dbReference type="InterPro" id="IPR033532">
    <property type="entry name" value="AraR_ligand_bind_dom"/>
</dbReference>
<sequence>MTSINGGFKYLALRNWIIEQIQTGALKNGDRLPSEQALCSRFSFSRQTVRNAIDTLARDGTLRTVKGSGTYVANAGGLVRNKTIGVIFSCLNDYIFPSILRGVESTLSKNGYATELAITNNRWQTEGEILERMLHSGLSGLLVEGTCSALPNPNMDTYFLLKQKQLPVVFMHNYYDKELFPSVLINDRESAEAVTRRLIEGGHKRIAGLFKIDDMQGRERLGGYLQALHDAQMEIREDDIYYYTTKRKLPLEQTGVLEAFTGKVPCTAVMCYNDQIAGELHTRLSQEGIRGVAIGGIDDAFETQPTSMRIVTAKHPKEAIGEEAAKRILQMMGDGIESVPCTPFMLTTELVEKTGFINRELPRL</sequence>
<keyword evidence="1" id="KW-0805">Transcription regulation</keyword>
<dbReference type="InterPro" id="IPR028082">
    <property type="entry name" value="Peripla_BP_I"/>
</dbReference>
<dbReference type="InterPro" id="IPR036390">
    <property type="entry name" value="WH_DNA-bd_sf"/>
</dbReference>
<dbReference type="Gene3D" id="3.40.50.2300">
    <property type="match status" value="2"/>
</dbReference>
<dbReference type="CDD" id="cd01541">
    <property type="entry name" value="PBP1_AraR"/>
    <property type="match status" value="1"/>
</dbReference>
<dbReference type="InterPro" id="IPR036388">
    <property type="entry name" value="WH-like_DNA-bd_sf"/>
</dbReference>
<evidence type="ECO:0000256" key="1">
    <source>
        <dbReference type="ARBA" id="ARBA00023015"/>
    </source>
</evidence>
<dbReference type="SUPFAM" id="SSF46785">
    <property type="entry name" value="Winged helix' DNA-binding domain"/>
    <property type="match status" value="1"/>
</dbReference>
<evidence type="ECO:0000313" key="6">
    <source>
        <dbReference type="Proteomes" id="UP000606889"/>
    </source>
</evidence>
<proteinExistence type="predicted"/>
<dbReference type="Proteomes" id="UP000606889">
    <property type="component" value="Unassembled WGS sequence"/>
</dbReference>
<feature type="domain" description="HTH gntR-type" evidence="4">
    <location>
        <begin position="7"/>
        <end position="75"/>
    </location>
</feature>
<evidence type="ECO:0000256" key="2">
    <source>
        <dbReference type="ARBA" id="ARBA00023125"/>
    </source>
</evidence>
<dbReference type="SUPFAM" id="SSF53822">
    <property type="entry name" value="Periplasmic binding protein-like I"/>
    <property type="match status" value="1"/>
</dbReference>
<dbReference type="PANTHER" id="PTHR30146">
    <property type="entry name" value="LACI-RELATED TRANSCRIPTIONAL REPRESSOR"/>
    <property type="match status" value="1"/>
</dbReference>
<dbReference type="Pfam" id="PF00532">
    <property type="entry name" value="Peripla_BP_1"/>
    <property type="match status" value="1"/>
</dbReference>
<dbReference type="EMBL" id="JACOON010000001">
    <property type="protein sequence ID" value="MBC5647375.1"/>
    <property type="molecule type" value="Genomic_DNA"/>
</dbReference>
<dbReference type="PROSITE" id="PS50949">
    <property type="entry name" value="HTH_GNTR"/>
    <property type="match status" value="1"/>
</dbReference>
<accession>A0ABR7EC78</accession>
<evidence type="ECO:0000259" key="4">
    <source>
        <dbReference type="PROSITE" id="PS50949"/>
    </source>
</evidence>
<keyword evidence="2" id="KW-0238">DNA-binding</keyword>
<dbReference type="RefSeq" id="WP_186856874.1">
    <property type="nucleotide sequence ID" value="NZ_JACOON010000001.1"/>
</dbReference>
<dbReference type="CDD" id="cd07377">
    <property type="entry name" value="WHTH_GntR"/>
    <property type="match status" value="1"/>
</dbReference>
<dbReference type="InterPro" id="IPR000524">
    <property type="entry name" value="Tscrpt_reg_HTH_GntR"/>
</dbReference>
<comment type="caution">
    <text evidence="5">The sequence shown here is derived from an EMBL/GenBank/DDBJ whole genome shotgun (WGS) entry which is preliminary data.</text>
</comment>
<organism evidence="5 6">
    <name type="scientific">Christensenella tenuis</name>
    <dbReference type="NCBI Taxonomy" id="2763033"/>
    <lineage>
        <taxon>Bacteria</taxon>
        <taxon>Bacillati</taxon>
        <taxon>Bacillota</taxon>
        <taxon>Clostridia</taxon>
        <taxon>Christensenellales</taxon>
        <taxon>Christensenellaceae</taxon>
        <taxon>Christensenella</taxon>
    </lineage>
</organism>
<gene>
    <name evidence="5" type="ORF">H8S18_03385</name>
</gene>
<dbReference type="PRINTS" id="PR00035">
    <property type="entry name" value="HTHGNTR"/>
</dbReference>